<evidence type="ECO:0000313" key="2">
    <source>
        <dbReference type="EMBL" id="KAG5572239.1"/>
    </source>
</evidence>
<comment type="caution">
    <text evidence="2">The sequence shown here is derived from an EMBL/GenBank/DDBJ whole genome shotgun (WGS) entry which is preliminary data.</text>
</comment>
<dbReference type="AlphaFoldDB" id="A0A9J5WA85"/>
<evidence type="ECO:0000256" key="1">
    <source>
        <dbReference type="SAM" id="Phobius"/>
    </source>
</evidence>
<feature type="transmembrane region" description="Helical" evidence="1">
    <location>
        <begin position="119"/>
        <end position="139"/>
    </location>
</feature>
<dbReference type="EMBL" id="JACXVP010000012">
    <property type="protein sequence ID" value="KAG5572239.1"/>
    <property type="molecule type" value="Genomic_DNA"/>
</dbReference>
<accession>A0A9J5WA85</accession>
<feature type="transmembrane region" description="Helical" evidence="1">
    <location>
        <begin position="49"/>
        <end position="66"/>
    </location>
</feature>
<keyword evidence="3" id="KW-1185">Reference proteome</keyword>
<gene>
    <name evidence="2" type="ORF">H5410_062005</name>
</gene>
<reference evidence="2 3" key="1">
    <citation type="submission" date="2020-09" db="EMBL/GenBank/DDBJ databases">
        <title>De no assembly of potato wild relative species, Solanum commersonii.</title>
        <authorList>
            <person name="Cho K."/>
        </authorList>
    </citation>
    <scope>NUCLEOTIDE SEQUENCE [LARGE SCALE GENOMIC DNA]</scope>
    <source>
        <strain evidence="2">LZ3.2</strain>
        <tissue evidence="2">Leaf</tissue>
    </source>
</reference>
<protein>
    <submittedName>
        <fullName evidence="2">Uncharacterized protein</fullName>
    </submittedName>
</protein>
<organism evidence="2 3">
    <name type="scientific">Solanum commersonii</name>
    <name type="common">Commerson's wild potato</name>
    <name type="synonym">Commerson's nightshade</name>
    <dbReference type="NCBI Taxonomy" id="4109"/>
    <lineage>
        <taxon>Eukaryota</taxon>
        <taxon>Viridiplantae</taxon>
        <taxon>Streptophyta</taxon>
        <taxon>Embryophyta</taxon>
        <taxon>Tracheophyta</taxon>
        <taxon>Spermatophyta</taxon>
        <taxon>Magnoliopsida</taxon>
        <taxon>eudicotyledons</taxon>
        <taxon>Gunneridae</taxon>
        <taxon>Pentapetalae</taxon>
        <taxon>asterids</taxon>
        <taxon>lamiids</taxon>
        <taxon>Solanales</taxon>
        <taxon>Solanaceae</taxon>
        <taxon>Solanoideae</taxon>
        <taxon>Solaneae</taxon>
        <taxon>Solanum</taxon>
    </lineage>
</organism>
<keyword evidence="1" id="KW-0812">Transmembrane</keyword>
<name>A0A9J5WA85_SOLCO</name>
<evidence type="ECO:0000313" key="3">
    <source>
        <dbReference type="Proteomes" id="UP000824120"/>
    </source>
</evidence>
<keyword evidence="1" id="KW-0472">Membrane</keyword>
<dbReference type="Proteomes" id="UP000824120">
    <property type="component" value="Chromosome 12"/>
</dbReference>
<feature type="transmembrane region" description="Helical" evidence="1">
    <location>
        <begin position="72"/>
        <end position="89"/>
    </location>
</feature>
<sequence>METGFLECDRNTVLKQVKSEESTRLKSKILELKPFESSRNVLRRITRLIHHRLALAFSIVMFWIIGRHSTTSRNYLVIPQLLLFTFDLIRSFRAQHTGTKGEDKTFWHLAEWVRRFSDLHLFVLLAAFVPFFLSSVYAFPQTPNT</sequence>
<proteinExistence type="predicted"/>
<keyword evidence="1" id="KW-1133">Transmembrane helix</keyword>